<keyword evidence="1" id="KW-0812">Transmembrane</keyword>
<keyword evidence="3" id="KW-1185">Reference proteome</keyword>
<gene>
    <name evidence="2" type="ORF">HLB23_28260</name>
</gene>
<name>A0A849CIG8_9NOCA</name>
<evidence type="ECO:0000256" key="1">
    <source>
        <dbReference type="SAM" id="Phobius"/>
    </source>
</evidence>
<evidence type="ECO:0000313" key="2">
    <source>
        <dbReference type="EMBL" id="NNH73701.1"/>
    </source>
</evidence>
<protein>
    <submittedName>
        <fullName evidence="2">Uncharacterized protein</fullName>
    </submittedName>
</protein>
<dbReference type="RefSeq" id="WP_157552344.1">
    <property type="nucleotide sequence ID" value="NZ_JABELX010000011.1"/>
</dbReference>
<dbReference type="AlphaFoldDB" id="A0A849CIG8"/>
<dbReference type="EMBL" id="JABELX010000011">
    <property type="protein sequence ID" value="NNH73701.1"/>
    <property type="molecule type" value="Genomic_DNA"/>
</dbReference>
<accession>A0A849CIG8</accession>
<dbReference type="PROSITE" id="PS51257">
    <property type="entry name" value="PROKAR_LIPOPROTEIN"/>
    <property type="match status" value="1"/>
</dbReference>
<keyword evidence="1" id="KW-1133">Transmembrane helix</keyword>
<comment type="caution">
    <text evidence="2">The sequence shown here is derived from an EMBL/GenBank/DDBJ whole genome shotgun (WGS) entry which is preliminary data.</text>
</comment>
<feature type="transmembrane region" description="Helical" evidence="1">
    <location>
        <begin position="106"/>
        <end position="131"/>
    </location>
</feature>
<reference evidence="2 3" key="1">
    <citation type="submission" date="2020-05" db="EMBL/GenBank/DDBJ databases">
        <title>MicrobeNet Type strains.</title>
        <authorList>
            <person name="Nicholson A.C."/>
        </authorList>
    </citation>
    <scope>NUCLEOTIDE SEQUENCE [LARGE SCALE GENOMIC DNA]</scope>
    <source>
        <strain evidence="2 3">JCM 3224</strain>
    </source>
</reference>
<organism evidence="2 3">
    <name type="scientific">Nocardia uniformis</name>
    <dbReference type="NCBI Taxonomy" id="53432"/>
    <lineage>
        <taxon>Bacteria</taxon>
        <taxon>Bacillati</taxon>
        <taxon>Actinomycetota</taxon>
        <taxon>Actinomycetes</taxon>
        <taxon>Mycobacteriales</taxon>
        <taxon>Nocardiaceae</taxon>
        <taxon>Nocardia</taxon>
    </lineage>
</organism>
<proteinExistence type="predicted"/>
<evidence type="ECO:0000313" key="3">
    <source>
        <dbReference type="Proteomes" id="UP000586827"/>
    </source>
</evidence>
<dbReference type="Proteomes" id="UP000586827">
    <property type="component" value="Unassembled WGS sequence"/>
</dbReference>
<keyword evidence="1" id="KW-0472">Membrane</keyword>
<sequence length="135" mass="14390">MSVDKQGVYAELGHPIPALAGCLLCCWDVEEHQYPGIRSAAARGGFSVPAYRTWEGGRVAMLGVGELADLTPQHRVVLERAAVRFSGQGQLQDTRRLYVPAAEADWLVAPIAGLALAGVPYIMFAISNVIVDGIG</sequence>